<reference evidence="11 12" key="1">
    <citation type="journal article" date="2016" name="Nat. Commun.">
        <title>Ectomycorrhizal ecology is imprinted in the genome of the dominant symbiotic fungus Cenococcum geophilum.</title>
        <authorList>
            <consortium name="DOE Joint Genome Institute"/>
            <person name="Peter M."/>
            <person name="Kohler A."/>
            <person name="Ohm R.A."/>
            <person name="Kuo A."/>
            <person name="Krutzmann J."/>
            <person name="Morin E."/>
            <person name="Arend M."/>
            <person name="Barry K.W."/>
            <person name="Binder M."/>
            <person name="Choi C."/>
            <person name="Clum A."/>
            <person name="Copeland A."/>
            <person name="Grisel N."/>
            <person name="Haridas S."/>
            <person name="Kipfer T."/>
            <person name="LaButti K."/>
            <person name="Lindquist E."/>
            <person name="Lipzen A."/>
            <person name="Maire R."/>
            <person name="Meier B."/>
            <person name="Mihaltcheva S."/>
            <person name="Molinier V."/>
            <person name="Murat C."/>
            <person name="Poggeler S."/>
            <person name="Quandt C.A."/>
            <person name="Sperisen C."/>
            <person name="Tritt A."/>
            <person name="Tisserant E."/>
            <person name="Crous P.W."/>
            <person name="Henrissat B."/>
            <person name="Nehls U."/>
            <person name="Egli S."/>
            <person name="Spatafora J.W."/>
            <person name="Grigoriev I.V."/>
            <person name="Martin F.M."/>
        </authorList>
    </citation>
    <scope>NUCLEOTIDE SEQUENCE [LARGE SCALE GENOMIC DNA]</scope>
    <source>
        <strain evidence="11 12">CBS 207.34</strain>
    </source>
</reference>
<keyword evidence="5 9" id="KW-0560">Oxidoreductase</keyword>
<comment type="cofactor">
    <cofactor evidence="1 8">
        <name>heme</name>
        <dbReference type="ChEBI" id="CHEBI:30413"/>
    </cofactor>
</comment>
<evidence type="ECO:0000256" key="8">
    <source>
        <dbReference type="PIRSR" id="PIRSR602403-1"/>
    </source>
</evidence>
<keyword evidence="12" id="KW-1185">Reference proteome</keyword>
<evidence type="ECO:0000256" key="7">
    <source>
        <dbReference type="ARBA" id="ARBA00023033"/>
    </source>
</evidence>
<dbReference type="InterPro" id="IPR001128">
    <property type="entry name" value="Cyt_P450"/>
</dbReference>
<keyword evidence="4 8" id="KW-0479">Metal-binding</keyword>
<dbReference type="GO" id="GO:0004497">
    <property type="term" value="F:monooxygenase activity"/>
    <property type="evidence" value="ECO:0007669"/>
    <property type="project" value="UniProtKB-KW"/>
</dbReference>
<dbReference type="SUPFAM" id="SSF48264">
    <property type="entry name" value="Cytochrome P450"/>
    <property type="match status" value="1"/>
</dbReference>
<comment type="similarity">
    <text evidence="2 9">Belongs to the cytochrome P450 family.</text>
</comment>
<keyword evidence="7 9" id="KW-0503">Monooxygenase</keyword>
<organism evidence="11 12">
    <name type="scientific">Glonium stellatum</name>
    <dbReference type="NCBI Taxonomy" id="574774"/>
    <lineage>
        <taxon>Eukaryota</taxon>
        <taxon>Fungi</taxon>
        <taxon>Dikarya</taxon>
        <taxon>Ascomycota</taxon>
        <taxon>Pezizomycotina</taxon>
        <taxon>Dothideomycetes</taxon>
        <taxon>Pleosporomycetidae</taxon>
        <taxon>Gloniales</taxon>
        <taxon>Gloniaceae</taxon>
        <taxon>Glonium</taxon>
    </lineage>
</organism>
<dbReference type="PRINTS" id="PR00465">
    <property type="entry name" value="EP450IV"/>
</dbReference>
<dbReference type="EMBL" id="KV751125">
    <property type="protein sequence ID" value="OCL01466.1"/>
    <property type="molecule type" value="Genomic_DNA"/>
</dbReference>
<protein>
    <submittedName>
        <fullName evidence="11">Cytochrome P450</fullName>
    </submittedName>
</protein>
<evidence type="ECO:0000256" key="3">
    <source>
        <dbReference type="ARBA" id="ARBA00022617"/>
    </source>
</evidence>
<dbReference type="PROSITE" id="PS00086">
    <property type="entry name" value="CYTOCHROME_P450"/>
    <property type="match status" value="1"/>
</dbReference>
<sequence>MAVCVSYYIRDTYPRLPDSIPWAGTRKELFAKLRARIRALTQGFQVLLEGYSKYNSIGKPFICPNFTGKHHVVVPKTYMPWLLDQPENILSPRPVQFDTFGLDYLYSHSAMNNNFYVEVIRRDMTRSLGSTAGLVSEELSAALDEHWGMDTEAFRDVPVYESMRAVLARAVSKVLVGLPLCRDPKYLKAVEDVTETTAKQGLAIGLVLPNFLKPMVAPIIALPYHIAIRRINKMLIPLFTKRIADWKRAQNDPAFGQEYVEPNDLAQWLLKAALKNEGPQEWDPASLSEKISIINFAGLHTTVIAITNTLFDLASSLPDKDFLGGIRCEAGAILPEDVSAWSNPAFSGLVRVDSALRESLRLNGPNARGISREVMDKKGVTLPDGLHLAQGARLSAVIASIHLDEQFYHRAEEYDAFRFLDAQSKPRAGKQSEETGKPPVKAPSMSLVTTSDTFLPFGRGKHVCPGRAFAAQELKALLALISLRYEIKPLTKRPNNMTFSEFSVPPLTATLSVRRRKLGKAD</sequence>
<dbReference type="GO" id="GO:0016705">
    <property type="term" value="F:oxidoreductase activity, acting on paired donors, with incorporation or reduction of molecular oxygen"/>
    <property type="evidence" value="ECO:0007669"/>
    <property type="project" value="InterPro"/>
</dbReference>
<dbReference type="CDD" id="cd11041">
    <property type="entry name" value="CYP503A1-like"/>
    <property type="match status" value="1"/>
</dbReference>
<gene>
    <name evidence="11" type="ORF">AOQ84DRAFT_383700</name>
</gene>
<dbReference type="AlphaFoldDB" id="A0A8E2EMX2"/>
<dbReference type="InterPro" id="IPR017972">
    <property type="entry name" value="Cyt_P450_CS"/>
</dbReference>
<evidence type="ECO:0000313" key="11">
    <source>
        <dbReference type="EMBL" id="OCL01466.1"/>
    </source>
</evidence>
<dbReference type="OrthoDB" id="1844152at2759"/>
<proteinExistence type="inferred from homology"/>
<dbReference type="Proteomes" id="UP000250140">
    <property type="component" value="Unassembled WGS sequence"/>
</dbReference>
<dbReference type="GO" id="GO:0005506">
    <property type="term" value="F:iron ion binding"/>
    <property type="evidence" value="ECO:0007669"/>
    <property type="project" value="InterPro"/>
</dbReference>
<evidence type="ECO:0000256" key="4">
    <source>
        <dbReference type="ARBA" id="ARBA00022723"/>
    </source>
</evidence>
<dbReference type="InterPro" id="IPR036396">
    <property type="entry name" value="Cyt_P450_sf"/>
</dbReference>
<dbReference type="InterPro" id="IPR002403">
    <property type="entry name" value="Cyt_P450_E_grp-IV"/>
</dbReference>
<dbReference type="Pfam" id="PF00067">
    <property type="entry name" value="p450"/>
    <property type="match status" value="1"/>
</dbReference>
<keyword evidence="3 8" id="KW-0349">Heme</keyword>
<dbReference type="GO" id="GO:0020037">
    <property type="term" value="F:heme binding"/>
    <property type="evidence" value="ECO:0007669"/>
    <property type="project" value="InterPro"/>
</dbReference>
<evidence type="ECO:0000256" key="6">
    <source>
        <dbReference type="ARBA" id="ARBA00023004"/>
    </source>
</evidence>
<dbReference type="PANTHER" id="PTHR46206">
    <property type="entry name" value="CYTOCHROME P450"/>
    <property type="match status" value="1"/>
</dbReference>
<accession>A0A8E2EMX2</accession>
<feature type="binding site" description="axial binding residue" evidence="8">
    <location>
        <position position="464"/>
    </location>
    <ligand>
        <name>heme</name>
        <dbReference type="ChEBI" id="CHEBI:30413"/>
    </ligand>
    <ligandPart>
        <name>Fe</name>
        <dbReference type="ChEBI" id="CHEBI:18248"/>
    </ligandPart>
</feature>
<evidence type="ECO:0000313" key="12">
    <source>
        <dbReference type="Proteomes" id="UP000250140"/>
    </source>
</evidence>
<keyword evidence="6 8" id="KW-0408">Iron</keyword>
<evidence type="ECO:0000256" key="9">
    <source>
        <dbReference type="RuleBase" id="RU000461"/>
    </source>
</evidence>
<dbReference type="PANTHER" id="PTHR46206:SF1">
    <property type="entry name" value="P450, PUTATIVE (EUROFUNG)-RELATED"/>
    <property type="match status" value="1"/>
</dbReference>
<evidence type="ECO:0000256" key="1">
    <source>
        <dbReference type="ARBA" id="ARBA00001971"/>
    </source>
</evidence>
<name>A0A8E2EMX2_9PEZI</name>
<evidence type="ECO:0000256" key="10">
    <source>
        <dbReference type="SAM" id="MobiDB-lite"/>
    </source>
</evidence>
<evidence type="ECO:0000256" key="2">
    <source>
        <dbReference type="ARBA" id="ARBA00010617"/>
    </source>
</evidence>
<feature type="region of interest" description="Disordered" evidence="10">
    <location>
        <begin position="425"/>
        <end position="445"/>
    </location>
</feature>
<dbReference type="Gene3D" id="1.10.630.10">
    <property type="entry name" value="Cytochrome P450"/>
    <property type="match status" value="1"/>
</dbReference>
<evidence type="ECO:0000256" key="5">
    <source>
        <dbReference type="ARBA" id="ARBA00023002"/>
    </source>
</evidence>
<dbReference type="PRINTS" id="PR00385">
    <property type="entry name" value="P450"/>
</dbReference>